<dbReference type="Proteomes" id="UP001500449">
    <property type="component" value="Unassembled WGS sequence"/>
</dbReference>
<comment type="caution">
    <text evidence="1">The sequence shown here is derived from an EMBL/GenBank/DDBJ whole genome shotgun (WGS) entry which is preliminary data.</text>
</comment>
<protein>
    <submittedName>
        <fullName evidence="1">Uncharacterized protein</fullName>
    </submittedName>
</protein>
<accession>A0ABN2NNH0</accession>
<evidence type="ECO:0000313" key="2">
    <source>
        <dbReference type="Proteomes" id="UP001500449"/>
    </source>
</evidence>
<keyword evidence="2" id="KW-1185">Reference proteome</keyword>
<dbReference type="RefSeq" id="WP_344427056.1">
    <property type="nucleotide sequence ID" value="NZ_BAAAQK010000028.1"/>
</dbReference>
<name>A0ABN2NNH0_9PSEU</name>
<proteinExistence type="predicted"/>
<evidence type="ECO:0000313" key="1">
    <source>
        <dbReference type="EMBL" id="GAA1877647.1"/>
    </source>
</evidence>
<sequence>MSDRRTTTLTVPAHDHVSWCRNHDVSLFDSQCSTERWLLVADYDLPSDPSRVVLSAFQHSLLREDTQRWEHDAPLIELFLPTDEPGQAAYAVLTPAEARKVAAELLNLAELVETETGRCAR</sequence>
<gene>
    <name evidence="1" type="ORF">GCM10009836_68810</name>
</gene>
<organism evidence="1 2">
    <name type="scientific">Pseudonocardia ailaonensis</name>
    <dbReference type="NCBI Taxonomy" id="367279"/>
    <lineage>
        <taxon>Bacteria</taxon>
        <taxon>Bacillati</taxon>
        <taxon>Actinomycetota</taxon>
        <taxon>Actinomycetes</taxon>
        <taxon>Pseudonocardiales</taxon>
        <taxon>Pseudonocardiaceae</taxon>
        <taxon>Pseudonocardia</taxon>
    </lineage>
</organism>
<reference evidence="1 2" key="1">
    <citation type="journal article" date="2019" name="Int. J. Syst. Evol. Microbiol.">
        <title>The Global Catalogue of Microorganisms (GCM) 10K type strain sequencing project: providing services to taxonomists for standard genome sequencing and annotation.</title>
        <authorList>
            <consortium name="The Broad Institute Genomics Platform"/>
            <consortium name="The Broad Institute Genome Sequencing Center for Infectious Disease"/>
            <person name="Wu L."/>
            <person name="Ma J."/>
        </authorList>
    </citation>
    <scope>NUCLEOTIDE SEQUENCE [LARGE SCALE GENOMIC DNA]</scope>
    <source>
        <strain evidence="1 2">JCM 16009</strain>
    </source>
</reference>
<dbReference type="EMBL" id="BAAAQK010000028">
    <property type="protein sequence ID" value="GAA1877647.1"/>
    <property type="molecule type" value="Genomic_DNA"/>
</dbReference>